<gene>
    <name evidence="2" type="ORF">COX46_01110</name>
</gene>
<dbReference type="AlphaFoldDB" id="A0A2G9YDK6"/>
<evidence type="ECO:0000313" key="3">
    <source>
        <dbReference type="Proteomes" id="UP000230392"/>
    </source>
</evidence>
<name>A0A2G9YDK6_9BACT</name>
<dbReference type="InterPro" id="IPR036165">
    <property type="entry name" value="YefM-like_sf"/>
</dbReference>
<proteinExistence type="inferred from homology"/>
<evidence type="ECO:0000313" key="2">
    <source>
        <dbReference type="EMBL" id="PIP16621.1"/>
    </source>
</evidence>
<comment type="similarity">
    <text evidence="1">Belongs to the phD/YefM antitoxin family.</text>
</comment>
<evidence type="ECO:0000256" key="1">
    <source>
        <dbReference type="ARBA" id="ARBA00009981"/>
    </source>
</evidence>
<dbReference type="Proteomes" id="UP000230392">
    <property type="component" value="Unassembled WGS sequence"/>
</dbReference>
<accession>A0A2G9YDK6</accession>
<reference evidence="2 3" key="1">
    <citation type="submission" date="2017-09" db="EMBL/GenBank/DDBJ databases">
        <title>Depth-based differentiation of microbial function through sediment-hosted aquifers and enrichment of novel symbionts in the deep terrestrial subsurface.</title>
        <authorList>
            <person name="Probst A.J."/>
            <person name="Ladd B."/>
            <person name="Jarett J.K."/>
            <person name="Geller-Mcgrath D.E."/>
            <person name="Sieber C.M."/>
            <person name="Emerson J.B."/>
            <person name="Anantharaman K."/>
            <person name="Thomas B.C."/>
            <person name="Malmstrom R."/>
            <person name="Stieglmeier M."/>
            <person name="Klingl A."/>
            <person name="Woyke T."/>
            <person name="Ryan C.M."/>
            <person name="Banfield J.F."/>
        </authorList>
    </citation>
    <scope>NUCLEOTIDE SEQUENCE [LARGE SCALE GENOMIC DNA]</scope>
    <source>
        <strain evidence="2">CG23_combo_of_CG06-09_8_20_14_all_48_7</strain>
    </source>
</reference>
<dbReference type="SUPFAM" id="SSF143120">
    <property type="entry name" value="YefM-like"/>
    <property type="match status" value="1"/>
</dbReference>
<organism evidence="2 3">
    <name type="scientific">bacterium (Candidatus Ratteibacteria) CG23_combo_of_CG06-09_8_20_14_all_48_7</name>
    <dbReference type="NCBI Taxonomy" id="2014292"/>
    <lineage>
        <taxon>Bacteria</taxon>
        <taxon>Candidatus Ratteibacteria</taxon>
    </lineage>
</organism>
<dbReference type="EMBL" id="PCRF01000049">
    <property type="protein sequence ID" value="PIP16621.1"/>
    <property type="molecule type" value="Genomic_DNA"/>
</dbReference>
<comment type="caution">
    <text evidence="2">The sequence shown here is derived from an EMBL/GenBank/DDBJ whole genome shotgun (WGS) entry which is preliminary data.</text>
</comment>
<sequence length="67" mass="7659">MPVATEIAEPITIDRPMVLIPVEEYQELLFEAGHLKTPVLDREIAAARKRFKNGKVVDWKTLRDEIG</sequence>
<protein>
    <submittedName>
        <fullName evidence="2">Uncharacterized protein</fullName>
    </submittedName>
</protein>